<dbReference type="PANTHER" id="PTHR48005">
    <property type="entry name" value="LEUCINE RICH REPEAT KINASE 2"/>
    <property type="match status" value="1"/>
</dbReference>
<comment type="subcellular location">
    <subcellularLocation>
        <location evidence="1">Membrane</location>
        <topology evidence="1">Single-pass type I membrane protein</topology>
    </subcellularLocation>
</comment>
<evidence type="ECO:0000256" key="16">
    <source>
        <dbReference type="ARBA" id="ARBA00023180"/>
    </source>
</evidence>
<evidence type="ECO:0000256" key="15">
    <source>
        <dbReference type="ARBA" id="ARBA00023170"/>
    </source>
</evidence>
<keyword evidence="14" id="KW-0472">Membrane</keyword>
<dbReference type="PROSITE" id="PS00109">
    <property type="entry name" value="PROTEIN_KINASE_TYR"/>
    <property type="match status" value="1"/>
</dbReference>
<evidence type="ECO:0000313" key="21">
    <source>
        <dbReference type="EMBL" id="KAJ7950975.1"/>
    </source>
</evidence>
<feature type="binding site" evidence="19">
    <location>
        <position position="85"/>
    </location>
    <ligand>
        <name>ATP</name>
        <dbReference type="ChEBI" id="CHEBI:30616"/>
    </ligand>
</feature>
<comment type="catalytic activity">
    <reaction evidence="17">
        <text>L-threonyl-[protein] + ATP = O-phospho-L-threonyl-[protein] + ADP + H(+)</text>
        <dbReference type="Rhea" id="RHEA:46608"/>
        <dbReference type="Rhea" id="RHEA-COMP:11060"/>
        <dbReference type="Rhea" id="RHEA-COMP:11605"/>
        <dbReference type="ChEBI" id="CHEBI:15378"/>
        <dbReference type="ChEBI" id="CHEBI:30013"/>
        <dbReference type="ChEBI" id="CHEBI:30616"/>
        <dbReference type="ChEBI" id="CHEBI:61977"/>
        <dbReference type="ChEBI" id="CHEBI:456216"/>
        <dbReference type="EC" id="2.7.11.1"/>
    </reaction>
</comment>
<feature type="domain" description="Protein kinase" evidence="20">
    <location>
        <begin position="57"/>
        <end position="325"/>
    </location>
</feature>
<dbReference type="GO" id="GO:0005524">
    <property type="term" value="F:ATP binding"/>
    <property type="evidence" value="ECO:0007669"/>
    <property type="project" value="UniProtKB-UniRule"/>
</dbReference>
<keyword evidence="22" id="KW-1185">Reference proteome</keyword>
<evidence type="ECO:0000256" key="4">
    <source>
        <dbReference type="ARBA" id="ARBA00022553"/>
    </source>
</evidence>
<gene>
    <name evidence="21" type="ORF">O6P43_027084</name>
</gene>
<accession>A0AAD7L3Q1</accession>
<dbReference type="InterPro" id="IPR011009">
    <property type="entry name" value="Kinase-like_dom_sf"/>
</dbReference>
<evidence type="ECO:0000256" key="12">
    <source>
        <dbReference type="ARBA" id="ARBA00022840"/>
    </source>
</evidence>
<keyword evidence="12 19" id="KW-0067">ATP-binding</keyword>
<organism evidence="21 22">
    <name type="scientific">Quillaja saponaria</name>
    <name type="common">Soap bark tree</name>
    <dbReference type="NCBI Taxonomy" id="32244"/>
    <lineage>
        <taxon>Eukaryota</taxon>
        <taxon>Viridiplantae</taxon>
        <taxon>Streptophyta</taxon>
        <taxon>Embryophyta</taxon>
        <taxon>Tracheophyta</taxon>
        <taxon>Spermatophyta</taxon>
        <taxon>Magnoliopsida</taxon>
        <taxon>eudicotyledons</taxon>
        <taxon>Gunneridae</taxon>
        <taxon>Pentapetalae</taxon>
        <taxon>rosids</taxon>
        <taxon>fabids</taxon>
        <taxon>Fabales</taxon>
        <taxon>Quillajaceae</taxon>
        <taxon>Quillaja</taxon>
    </lineage>
</organism>
<evidence type="ECO:0000256" key="1">
    <source>
        <dbReference type="ARBA" id="ARBA00004479"/>
    </source>
</evidence>
<dbReference type="Pfam" id="PF00069">
    <property type="entry name" value="Pkinase"/>
    <property type="match status" value="1"/>
</dbReference>
<dbReference type="Proteomes" id="UP001163823">
    <property type="component" value="Chromosome 11"/>
</dbReference>
<evidence type="ECO:0000313" key="22">
    <source>
        <dbReference type="Proteomes" id="UP001163823"/>
    </source>
</evidence>
<evidence type="ECO:0000256" key="6">
    <source>
        <dbReference type="ARBA" id="ARBA00022679"/>
    </source>
</evidence>
<dbReference type="InterPro" id="IPR000719">
    <property type="entry name" value="Prot_kinase_dom"/>
</dbReference>
<keyword evidence="4" id="KW-0597">Phosphoprotein</keyword>
<proteinExistence type="predicted"/>
<evidence type="ECO:0000256" key="19">
    <source>
        <dbReference type="PROSITE-ProRule" id="PRU10141"/>
    </source>
</evidence>
<dbReference type="PROSITE" id="PS50011">
    <property type="entry name" value="PROTEIN_KINASE_DOM"/>
    <property type="match status" value="1"/>
</dbReference>
<keyword evidence="11 21" id="KW-0418">Kinase</keyword>
<dbReference type="Gene3D" id="3.30.200.20">
    <property type="entry name" value="Phosphorylase Kinase, domain 1"/>
    <property type="match status" value="1"/>
</dbReference>
<dbReference type="EMBL" id="JARAOO010000011">
    <property type="protein sequence ID" value="KAJ7950975.1"/>
    <property type="molecule type" value="Genomic_DNA"/>
</dbReference>
<dbReference type="PROSITE" id="PS00107">
    <property type="entry name" value="PROTEIN_KINASE_ATP"/>
    <property type="match status" value="1"/>
</dbReference>
<keyword evidence="16" id="KW-0325">Glycoprotein</keyword>
<evidence type="ECO:0000256" key="10">
    <source>
        <dbReference type="ARBA" id="ARBA00022741"/>
    </source>
</evidence>
<name>A0AAD7L3Q1_QUISA</name>
<evidence type="ECO:0000256" key="7">
    <source>
        <dbReference type="ARBA" id="ARBA00022692"/>
    </source>
</evidence>
<dbReference type="FunFam" id="3.30.200.20:FF:000309">
    <property type="entry name" value="Leucine-rich repeat receptor protein kinase MSP1"/>
    <property type="match status" value="1"/>
</dbReference>
<evidence type="ECO:0000256" key="14">
    <source>
        <dbReference type="ARBA" id="ARBA00023136"/>
    </source>
</evidence>
<evidence type="ECO:0000256" key="5">
    <source>
        <dbReference type="ARBA" id="ARBA00022614"/>
    </source>
</evidence>
<reference evidence="21" key="1">
    <citation type="journal article" date="2023" name="Science">
        <title>Elucidation of the pathway for biosynthesis of saponin adjuvants from the soapbark tree.</title>
        <authorList>
            <person name="Reed J."/>
            <person name="Orme A."/>
            <person name="El-Demerdash A."/>
            <person name="Owen C."/>
            <person name="Martin L.B.B."/>
            <person name="Misra R.C."/>
            <person name="Kikuchi S."/>
            <person name="Rejzek M."/>
            <person name="Martin A.C."/>
            <person name="Harkess A."/>
            <person name="Leebens-Mack J."/>
            <person name="Louveau T."/>
            <person name="Stephenson M.J."/>
            <person name="Osbourn A."/>
        </authorList>
    </citation>
    <scope>NUCLEOTIDE SEQUENCE</scope>
    <source>
        <strain evidence="21">S10</strain>
    </source>
</reference>
<sequence length="344" mass="39188">MSAILYFLRRLILFGYEIKKKKIKYEETTTKNGDLFSIWNYDGKIAYEDIIEATEDFDIRYCIGIGAYGSVYKAQLPCGKIIALKKLHHLESQDPSFDKSFHNEAKILSGIRHRNIVKLHGFCLHKRCMFLVYEYMEQGSLFCMLSNDVKSKQLSWIKRVNNIKDIAHALSYMHHDCKPAIIHRDISSNNILLNSNFGASVSDFGTARLLDPDSSNQTLLVGTYGYIAPELAYTMAVTEKCDVYSFGVVALETMMGRHPGELISYLTTPSAQIIMLKDVLDPRLPFRFNSRIARDVVLVVTLALACVHSKPKFRPSMQQVAQEFLISRLLPKPVDEISVQQLMN</sequence>
<dbReference type="GO" id="GO:0016020">
    <property type="term" value="C:membrane"/>
    <property type="evidence" value="ECO:0007669"/>
    <property type="project" value="UniProtKB-SubCell"/>
</dbReference>
<keyword evidence="9" id="KW-0677">Repeat</keyword>
<comment type="caution">
    <text evidence="21">The sequence shown here is derived from an EMBL/GenBank/DDBJ whole genome shotgun (WGS) entry which is preliminary data.</text>
</comment>
<keyword evidence="7" id="KW-0812">Transmembrane</keyword>
<comment type="catalytic activity">
    <reaction evidence="18">
        <text>L-seryl-[protein] + ATP = O-phospho-L-seryl-[protein] + ADP + H(+)</text>
        <dbReference type="Rhea" id="RHEA:17989"/>
        <dbReference type="Rhea" id="RHEA-COMP:9863"/>
        <dbReference type="Rhea" id="RHEA-COMP:11604"/>
        <dbReference type="ChEBI" id="CHEBI:15378"/>
        <dbReference type="ChEBI" id="CHEBI:29999"/>
        <dbReference type="ChEBI" id="CHEBI:30616"/>
        <dbReference type="ChEBI" id="CHEBI:83421"/>
        <dbReference type="ChEBI" id="CHEBI:456216"/>
        <dbReference type="EC" id="2.7.11.1"/>
    </reaction>
</comment>
<dbReference type="InterPro" id="IPR017441">
    <property type="entry name" value="Protein_kinase_ATP_BS"/>
</dbReference>
<dbReference type="KEGG" id="qsa:O6P43_027084"/>
<evidence type="ECO:0000256" key="9">
    <source>
        <dbReference type="ARBA" id="ARBA00022737"/>
    </source>
</evidence>
<keyword evidence="5" id="KW-0433">Leucine-rich repeat</keyword>
<dbReference type="PANTHER" id="PTHR48005:SF16">
    <property type="entry name" value="MDIS1-INTERACTING RECEPTOR LIKE KINASE 2-LIKE ISOFORM X1"/>
    <property type="match status" value="1"/>
</dbReference>
<dbReference type="SUPFAM" id="SSF56112">
    <property type="entry name" value="Protein kinase-like (PK-like)"/>
    <property type="match status" value="1"/>
</dbReference>
<dbReference type="AlphaFoldDB" id="A0AAD7L3Q1"/>
<evidence type="ECO:0000256" key="17">
    <source>
        <dbReference type="ARBA" id="ARBA00047899"/>
    </source>
</evidence>
<keyword evidence="6" id="KW-0808">Transferase</keyword>
<keyword evidence="8" id="KW-0732">Signal</keyword>
<protein>
    <recommendedName>
        <fullName evidence="2">non-specific serine/threonine protein kinase</fullName>
        <ecNumber evidence="2">2.7.11.1</ecNumber>
    </recommendedName>
</protein>
<dbReference type="Gene3D" id="1.10.510.10">
    <property type="entry name" value="Transferase(Phosphotransferase) domain 1"/>
    <property type="match status" value="1"/>
</dbReference>
<evidence type="ECO:0000259" key="20">
    <source>
        <dbReference type="PROSITE" id="PS50011"/>
    </source>
</evidence>
<evidence type="ECO:0000256" key="18">
    <source>
        <dbReference type="ARBA" id="ARBA00048679"/>
    </source>
</evidence>
<keyword evidence="10 19" id="KW-0547">Nucleotide-binding</keyword>
<keyword evidence="3" id="KW-0723">Serine/threonine-protein kinase</keyword>
<dbReference type="FunFam" id="1.10.510.10:FF:000445">
    <property type="entry name" value="MDIS1-interacting receptor like kinase 2"/>
    <property type="match status" value="1"/>
</dbReference>
<dbReference type="GO" id="GO:0004674">
    <property type="term" value="F:protein serine/threonine kinase activity"/>
    <property type="evidence" value="ECO:0007669"/>
    <property type="project" value="UniProtKB-KW"/>
</dbReference>
<dbReference type="InterPro" id="IPR051420">
    <property type="entry name" value="Ser_Thr_Kinases_DiverseReg"/>
</dbReference>
<dbReference type="EC" id="2.7.11.1" evidence="2"/>
<evidence type="ECO:0000256" key="8">
    <source>
        <dbReference type="ARBA" id="ARBA00022729"/>
    </source>
</evidence>
<evidence type="ECO:0000256" key="3">
    <source>
        <dbReference type="ARBA" id="ARBA00022527"/>
    </source>
</evidence>
<evidence type="ECO:0000256" key="2">
    <source>
        <dbReference type="ARBA" id="ARBA00012513"/>
    </source>
</evidence>
<evidence type="ECO:0000256" key="11">
    <source>
        <dbReference type="ARBA" id="ARBA00022777"/>
    </source>
</evidence>
<dbReference type="InterPro" id="IPR008266">
    <property type="entry name" value="Tyr_kinase_AS"/>
</dbReference>
<keyword evidence="13" id="KW-1133">Transmembrane helix</keyword>
<keyword evidence="15 21" id="KW-0675">Receptor</keyword>
<evidence type="ECO:0000256" key="13">
    <source>
        <dbReference type="ARBA" id="ARBA00022989"/>
    </source>
</evidence>